<evidence type="ECO:0008006" key="3">
    <source>
        <dbReference type="Google" id="ProtNLM"/>
    </source>
</evidence>
<dbReference type="Pfam" id="PF08843">
    <property type="entry name" value="AbiEii"/>
    <property type="match status" value="1"/>
</dbReference>
<accession>A0A2H0WXV4</accession>
<gene>
    <name evidence="1" type="ORF">COT59_00630</name>
</gene>
<dbReference type="Gene3D" id="3.10.450.620">
    <property type="entry name" value="JHP933, nucleotidyltransferase-like core domain"/>
    <property type="match status" value="1"/>
</dbReference>
<sequence>MPNVLTRFQKEVLKKIGQSELSRFFVWSGGTALSAQYLRHRLSADLDFLSQDLLPDEYLLSQIRKIVKELRVRKIEEQKRFNRHEFWLRRGKETLKIEFVFYPFPYIKRPKKIQEFNLKLDSLEDILTNKAHAVYERAEPKDAFDFYCLLRVKKMDFLKVFRWVEKKFGVRIDPALFISELLKGADSLLGIKPLILNRKLFKPGVIKKYFQKEAEDYLKKKLGLS</sequence>
<reference evidence="2" key="1">
    <citation type="submission" date="2017-09" db="EMBL/GenBank/DDBJ databases">
        <title>Depth-based differentiation of microbial function through sediment-hosted aquifers and enrichment of novel symbionts in the deep terrestrial subsurface.</title>
        <authorList>
            <person name="Probst A.J."/>
            <person name="Ladd B."/>
            <person name="Jarett J.K."/>
            <person name="Geller-Mcgrath D.E."/>
            <person name="Sieber C.M.K."/>
            <person name="Emerson J.B."/>
            <person name="Anantharaman K."/>
            <person name="Thomas B.C."/>
            <person name="Malmstrom R."/>
            <person name="Stieglmeier M."/>
            <person name="Klingl A."/>
            <person name="Woyke T."/>
            <person name="Ryan C.M."/>
            <person name="Banfield J.F."/>
        </authorList>
    </citation>
    <scope>NUCLEOTIDE SEQUENCE [LARGE SCALE GENOMIC DNA]</scope>
</reference>
<evidence type="ECO:0000313" key="2">
    <source>
        <dbReference type="Proteomes" id="UP000229675"/>
    </source>
</evidence>
<comment type="caution">
    <text evidence="1">The sequence shown here is derived from an EMBL/GenBank/DDBJ whole genome shotgun (WGS) entry which is preliminary data.</text>
</comment>
<proteinExistence type="predicted"/>
<evidence type="ECO:0000313" key="1">
    <source>
        <dbReference type="EMBL" id="PIS17447.1"/>
    </source>
</evidence>
<dbReference type="Proteomes" id="UP000229675">
    <property type="component" value="Unassembled WGS sequence"/>
</dbReference>
<dbReference type="InterPro" id="IPR014942">
    <property type="entry name" value="AbiEii"/>
</dbReference>
<protein>
    <recommendedName>
        <fullName evidence="3">Nucleotidyl transferase AbiEii/AbiGii toxin family protein</fullName>
    </recommendedName>
</protein>
<dbReference type="AlphaFoldDB" id="A0A2H0WXV4"/>
<organism evidence="1 2">
    <name type="scientific">Candidatus Nealsonbacteria bacterium CG09_land_8_20_14_0_10_42_14</name>
    <dbReference type="NCBI Taxonomy" id="1974707"/>
    <lineage>
        <taxon>Bacteria</taxon>
        <taxon>Candidatus Nealsoniibacteriota</taxon>
    </lineage>
</organism>
<name>A0A2H0WXV4_9BACT</name>
<dbReference type="EMBL" id="PEZD01000015">
    <property type="protein sequence ID" value="PIS17447.1"/>
    <property type="molecule type" value="Genomic_DNA"/>
</dbReference>